<dbReference type="SMART" id="SM00530">
    <property type="entry name" value="HTH_XRE"/>
    <property type="match status" value="1"/>
</dbReference>
<evidence type="ECO:0000313" key="2">
    <source>
        <dbReference type="EMBL" id="MDA2806687.1"/>
    </source>
</evidence>
<name>A0ABT4TPS7_9ACTN</name>
<evidence type="ECO:0000313" key="3">
    <source>
        <dbReference type="Proteomes" id="UP001165685"/>
    </source>
</evidence>
<dbReference type="CDD" id="cd00093">
    <property type="entry name" value="HTH_XRE"/>
    <property type="match status" value="1"/>
</dbReference>
<organism evidence="2 3">
    <name type="scientific">Nocardiopsis suaedae</name>
    <dbReference type="NCBI Taxonomy" id="3018444"/>
    <lineage>
        <taxon>Bacteria</taxon>
        <taxon>Bacillati</taxon>
        <taxon>Actinomycetota</taxon>
        <taxon>Actinomycetes</taxon>
        <taxon>Streptosporangiales</taxon>
        <taxon>Nocardiopsidaceae</taxon>
        <taxon>Nocardiopsis</taxon>
    </lineage>
</organism>
<dbReference type="RefSeq" id="WP_270679323.1">
    <property type="nucleotide sequence ID" value="NZ_JAQFWP010000039.1"/>
</dbReference>
<comment type="caution">
    <text evidence="2">The sequence shown here is derived from an EMBL/GenBank/DDBJ whole genome shotgun (WGS) entry which is preliminary data.</text>
</comment>
<accession>A0ABT4TPS7</accession>
<feature type="domain" description="HTH cro/C1-type" evidence="1">
    <location>
        <begin position="16"/>
        <end position="70"/>
    </location>
</feature>
<gene>
    <name evidence="2" type="ORF">O4U47_19415</name>
</gene>
<dbReference type="InterPro" id="IPR010982">
    <property type="entry name" value="Lambda_DNA-bd_dom_sf"/>
</dbReference>
<sequence>MPDSPTIKRRQLSNELRRLRAAAGMTVEEAAERLEWSRARLGHIETGRRKKPLVTDVRALLELYRVSDEREREAILGLARAARESGWWTRYDDVFTGRFPGFEAAARSIGTYQPALIPGLLQTPSYIRAITEATLIYDADDVQRVIDARRQRQAILTDPDQPELWAVIDEAALLRLGGGAMMREQVEYLVSVAEDRSNSVTVQVLGIEAGLHAGIGGPFVLLDFDEGMNPLVYIETDTDGLYLEEAAEVERYRRLLLHIQVAAMKPPRSLAYLKSKLA</sequence>
<dbReference type="InterPro" id="IPR043917">
    <property type="entry name" value="DUF5753"/>
</dbReference>
<evidence type="ECO:0000259" key="1">
    <source>
        <dbReference type="PROSITE" id="PS50943"/>
    </source>
</evidence>
<dbReference type="EMBL" id="JAQFWP010000039">
    <property type="protein sequence ID" value="MDA2806687.1"/>
    <property type="molecule type" value="Genomic_DNA"/>
</dbReference>
<dbReference type="Pfam" id="PF19054">
    <property type="entry name" value="DUF5753"/>
    <property type="match status" value="1"/>
</dbReference>
<reference evidence="2" key="1">
    <citation type="submission" date="2023-01" db="EMBL/GenBank/DDBJ databases">
        <title>Draft genome sequence of Nocardiopsis sp. LSu2-4 isolated from halophytes.</title>
        <authorList>
            <person name="Duangmal K."/>
            <person name="Chantavorakit T."/>
        </authorList>
    </citation>
    <scope>NUCLEOTIDE SEQUENCE</scope>
    <source>
        <strain evidence="2">LSu2-4</strain>
    </source>
</reference>
<proteinExistence type="predicted"/>
<dbReference type="SUPFAM" id="SSF47413">
    <property type="entry name" value="lambda repressor-like DNA-binding domains"/>
    <property type="match status" value="1"/>
</dbReference>
<dbReference type="Proteomes" id="UP001165685">
    <property type="component" value="Unassembled WGS sequence"/>
</dbReference>
<dbReference type="Gene3D" id="1.10.260.40">
    <property type="entry name" value="lambda repressor-like DNA-binding domains"/>
    <property type="match status" value="1"/>
</dbReference>
<dbReference type="PROSITE" id="PS50943">
    <property type="entry name" value="HTH_CROC1"/>
    <property type="match status" value="1"/>
</dbReference>
<protein>
    <submittedName>
        <fullName evidence="2">Helix-turn-helix transcriptional regulator</fullName>
    </submittedName>
</protein>
<dbReference type="Pfam" id="PF13560">
    <property type="entry name" value="HTH_31"/>
    <property type="match status" value="1"/>
</dbReference>
<keyword evidence="3" id="KW-1185">Reference proteome</keyword>
<dbReference type="InterPro" id="IPR001387">
    <property type="entry name" value="Cro/C1-type_HTH"/>
</dbReference>